<evidence type="ECO:0000313" key="2">
    <source>
        <dbReference type="Proteomes" id="UP000433483"/>
    </source>
</evidence>
<organism evidence="1 2">
    <name type="scientific">Phytophthora fragariae</name>
    <dbReference type="NCBI Taxonomy" id="53985"/>
    <lineage>
        <taxon>Eukaryota</taxon>
        <taxon>Sar</taxon>
        <taxon>Stramenopiles</taxon>
        <taxon>Oomycota</taxon>
        <taxon>Peronosporomycetes</taxon>
        <taxon>Peronosporales</taxon>
        <taxon>Peronosporaceae</taxon>
        <taxon>Phytophthora</taxon>
    </lineage>
</organism>
<dbReference type="AlphaFoldDB" id="A0A6A3Y0J8"/>
<evidence type="ECO:0000313" key="1">
    <source>
        <dbReference type="EMBL" id="KAE9206456.1"/>
    </source>
</evidence>
<gene>
    <name evidence="1" type="ORF">PF005_g12993</name>
</gene>
<comment type="caution">
    <text evidence="1">The sequence shown here is derived from an EMBL/GenBank/DDBJ whole genome shotgun (WGS) entry which is preliminary data.</text>
</comment>
<proteinExistence type="predicted"/>
<keyword evidence="2" id="KW-1185">Reference proteome</keyword>
<dbReference type="EMBL" id="QXGB01000705">
    <property type="protein sequence ID" value="KAE9206456.1"/>
    <property type="molecule type" value="Genomic_DNA"/>
</dbReference>
<protein>
    <submittedName>
        <fullName evidence="1">Uncharacterized protein</fullName>
    </submittedName>
</protein>
<accession>A0A6A3Y0J8</accession>
<reference evidence="1 2" key="1">
    <citation type="submission" date="2018-08" db="EMBL/GenBank/DDBJ databases">
        <title>Genomic investigation of the strawberry pathogen Phytophthora fragariae indicates pathogenicity is determined by transcriptional variation in three key races.</title>
        <authorList>
            <person name="Adams T.M."/>
            <person name="Armitage A.D."/>
            <person name="Sobczyk M.K."/>
            <person name="Bates H.J."/>
            <person name="Dunwell J.M."/>
            <person name="Nellist C.F."/>
            <person name="Harrison R.J."/>
        </authorList>
    </citation>
    <scope>NUCLEOTIDE SEQUENCE [LARGE SCALE GENOMIC DNA]</scope>
    <source>
        <strain evidence="1 2">NOV-27</strain>
    </source>
</reference>
<dbReference type="Proteomes" id="UP000433483">
    <property type="component" value="Unassembled WGS sequence"/>
</dbReference>
<name>A0A6A3Y0J8_9STRA</name>
<sequence length="152" mass="16473">MTLGASATSLRFCIRARIIRRLASNSLSSSGSRMRRLRLAATPNADVLRYRHDDVVVACHAESVGIEIWTPASLPPRATPPWTIITTPVNPGYGVCVDASASPNDHIDDEDEGILPEVCGPETLQRLDSFKPATIVPNILDSRSGVRLEVTL</sequence>